<feature type="signal peptide" evidence="1">
    <location>
        <begin position="1"/>
        <end position="20"/>
    </location>
</feature>
<organism evidence="2 3">
    <name type="scientific">Bacillus manliponensis</name>
    <dbReference type="NCBI Taxonomy" id="574376"/>
    <lineage>
        <taxon>Bacteria</taxon>
        <taxon>Bacillati</taxon>
        <taxon>Bacillota</taxon>
        <taxon>Bacilli</taxon>
        <taxon>Bacillales</taxon>
        <taxon>Bacillaceae</taxon>
        <taxon>Bacillus</taxon>
        <taxon>Bacillus cereus group</taxon>
    </lineage>
</organism>
<gene>
    <name evidence="2" type="ORF">BAMA_02925</name>
</gene>
<reference evidence="2 3" key="1">
    <citation type="submission" date="2014-06" db="EMBL/GenBank/DDBJ databases">
        <title>Draft genome sequence of Bacillus manliponensis JCM 15802 (MCCC 1A00708).</title>
        <authorList>
            <person name="Lai Q."/>
            <person name="Liu Y."/>
            <person name="Shao Z."/>
        </authorList>
    </citation>
    <scope>NUCLEOTIDE SEQUENCE [LARGE SCALE GENOMIC DNA]</scope>
    <source>
        <strain evidence="2 3">JCM 15802</strain>
    </source>
</reference>
<protein>
    <recommendedName>
        <fullName evidence="4">Lipoprotein</fullName>
    </recommendedName>
</protein>
<dbReference type="AlphaFoldDB" id="A0A073JWV8"/>
<evidence type="ECO:0000313" key="3">
    <source>
        <dbReference type="Proteomes" id="UP000027822"/>
    </source>
</evidence>
<dbReference type="Gene3D" id="2.60.40.3830">
    <property type="match status" value="1"/>
</dbReference>
<comment type="caution">
    <text evidence="2">The sequence shown here is derived from an EMBL/GenBank/DDBJ whole genome shotgun (WGS) entry which is preliminary data.</text>
</comment>
<name>A0A073JWV8_9BACI</name>
<sequence length="68" mass="7617">MVKKTIICFLVLFTAVGCTNNTPNNESKQVTKTENDVQSSKDWQESAMFESGSYQMIGEEGRLGFIPH</sequence>
<dbReference type="RefSeq" id="WP_051758951.1">
    <property type="nucleotide sequence ID" value="NZ_CBCSJC010000012.1"/>
</dbReference>
<evidence type="ECO:0000313" key="2">
    <source>
        <dbReference type="EMBL" id="KEK18746.1"/>
    </source>
</evidence>
<evidence type="ECO:0000256" key="1">
    <source>
        <dbReference type="SAM" id="SignalP"/>
    </source>
</evidence>
<dbReference type="Proteomes" id="UP000027822">
    <property type="component" value="Unassembled WGS sequence"/>
</dbReference>
<dbReference type="PROSITE" id="PS51257">
    <property type="entry name" value="PROKAR_LIPOPROTEIN"/>
    <property type="match status" value="1"/>
</dbReference>
<keyword evidence="3" id="KW-1185">Reference proteome</keyword>
<accession>A0A073JWV8</accession>
<dbReference type="EMBL" id="JOTN01000011">
    <property type="protein sequence ID" value="KEK18746.1"/>
    <property type="molecule type" value="Genomic_DNA"/>
</dbReference>
<keyword evidence="1" id="KW-0732">Signal</keyword>
<proteinExistence type="predicted"/>
<dbReference type="STRING" id="574376.BAMA_02925"/>
<feature type="chain" id="PRO_5039624695" description="Lipoprotein" evidence="1">
    <location>
        <begin position="21"/>
        <end position="68"/>
    </location>
</feature>
<evidence type="ECO:0008006" key="4">
    <source>
        <dbReference type="Google" id="ProtNLM"/>
    </source>
</evidence>